<sequence>MSAVLALPAAVRLPRTAVVRRALLSGLFLIGFVVLAVVFGGGTAHAADTAETQTEAQAAFSDGSTDTTGTTDSTGTSGSATMGDASATSDPATAETTADERSPFDGSGAALEQEAAEREARAEEAGARLSAGAQATGERLDETVRPLADRLRPVTDPVTAPVHKVVEGVQDATGLPVRLSGDGVGQDRDGEQPQFSDARDSGGQHMAVPDRCGDRTGDGPSTAPVDTTGGPDRTAAQAAADGADGAPGRGGLPGQLPQGPVAPAPHLTGDGNGPRVGDQHAVLPGTDPRFGLVPGGVRAASGAPTRERSTDIPEFPG</sequence>
<accession>A0ABW1MHZ3</accession>
<dbReference type="EMBL" id="JBHSPX010000003">
    <property type="protein sequence ID" value="MFC6062677.1"/>
    <property type="molecule type" value="Genomic_DNA"/>
</dbReference>
<protein>
    <submittedName>
        <fullName evidence="2">Uncharacterized protein</fullName>
    </submittedName>
</protein>
<feature type="compositionally biased region" description="Basic and acidic residues" evidence="1">
    <location>
        <begin position="115"/>
        <end position="126"/>
    </location>
</feature>
<reference evidence="3" key="1">
    <citation type="journal article" date="2019" name="Int. J. Syst. Evol. Microbiol.">
        <title>The Global Catalogue of Microorganisms (GCM) 10K type strain sequencing project: providing services to taxonomists for standard genome sequencing and annotation.</title>
        <authorList>
            <consortium name="The Broad Institute Genomics Platform"/>
            <consortium name="The Broad Institute Genome Sequencing Center for Infectious Disease"/>
            <person name="Wu L."/>
            <person name="Ma J."/>
        </authorList>
    </citation>
    <scope>NUCLEOTIDE SEQUENCE [LARGE SCALE GENOMIC DNA]</scope>
    <source>
        <strain evidence="3">CGMCC 1.15180</strain>
    </source>
</reference>
<feature type="region of interest" description="Disordered" evidence="1">
    <location>
        <begin position="173"/>
        <end position="317"/>
    </location>
</feature>
<feature type="compositionally biased region" description="Low complexity" evidence="1">
    <location>
        <begin position="229"/>
        <end position="244"/>
    </location>
</feature>
<proteinExistence type="predicted"/>
<dbReference type="RefSeq" id="WP_157848928.1">
    <property type="nucleotide sequence ID" value="NZ_JBHSPX010000003.1"/>
</dbReference>
<name>A0ABW1MHZ3_9ACTN</name>
<feature type="region of interest" description="Disordered" evidence="1">
    <location>
        <begin position="55"/>
        <end position="140"/>
    </location>
</feature>
<evidence type="ECO:0000313" key="3">
    <source>
        <dbReference type="Proteomes" id="UP001596139"/>
    </source>
</evidence>
<organism evidence="2 3">
    <name type="scientific">Streptomyces ochraceiscleroticus</name>
    <dbReference type="NCBI Taxonomy" id="47761"/>
    <lineage>
        <taxon>Bacteria</taxon>
        <taxon>Bacillati</taxon>
        <taxon>Actinomycetota</taxon>
        <taxon>Actinomycetes</taxon>
        <taxon>Kitasatosporales</taxon>
        <taxon>Streptomycetaceae</taxon>
        <taxon>Streptomyces</taxon>
    </lineage>
</organism>
<feature type="compositionally biased region" description="Basic and acidic residues" evidence="1">
    <location>
        <begin position="185"/>
        <end position="202"/>
    </location>
</feature>
<gene>
    <name evidence="2" type="ORF">ACFP4F_08945</name>
</gene>
<evidence type="ECO:0000256" key="1">
    <source>
        <dbReference type="SAM" id="MobiDB-lite"/>
    </source>
</evidence>
<evidence type="ECO:0000313" key="2">
    <source>
        <dbReference type="EMBL" id="MFC6062677.1"/>
    </source>
</evidence>
<feature type="compositionally biased region" description="Low complexity" evidence="1">
    <location>
        <begin position="254"/>
        <end position="265"/>
    </location>
</feature>
<keyword evidence="3" id="KW-1185">Reference proteome</keyword>
<dbReference type="Proteomes" id="UP001596139">
    <property type="component" value="Unassembled WGS sequence"/>
</dbReference>
<feature type="compositionally biased region" description="Low complexity" evidence="1">
    <location>
        <begin position="55"/>
        <end position="90"/>
    </location>
</feature>
<comment type="caution">
    <text evidence="2">The sequence shown here is derived from an EMBL/GenBank/DDBJ whole genome shotgun (WGS) entry which is preliminary data.</text>
</comment>